<organism evidence="1 2">
    <name type="scientific">Marasmius oreades</name>
    <name type="common">fairy-ring Marasmius</name>
    <dbReference type="NCBI Taxonomy" id="181124"/>
    <lineage>
        <taxon>Eukaryota</taxon>
        <taxon>Fungi</taxon>
        <taxon>Dikarya</taxon>
        <taxon>Basidiomycota</taxon>
        <taxon>Agaricomycotina</taxon>
        <taxon>Agaricomycetes</taxon>
        <taxon>Agaricomycetidae</taxon>
        <taxon>Agaricales</taxon>
        <taxon>Marasmiineae</taxon>
        <taxon>Marasmiaceae</taxon>
        <taxon>Marasmius</taxon>
    </lineage>
</organism>
<dbReference type="AlphaFoldDB" id="A0A9P7RWX7"/>
<dbReference type="GeneID" id="66079342"/>
<sequence>MLNVQKNPVPHVSFYVDNAVFQVDNTIFKVPSRYFHENSEAFGAASKISAGNAIGEGSSDANPIKLSPLPHGTKAEDFALLVQIVMSFTFNLPVPTNYTLRDWVSTLKLATAWEFEDIRTVAINSITAGRRDTSSYDEWIGILEFCWNLPGFAELRELAIGRVSGLQKWTPMQKIDNGRRYRVRQWVLEGLRELADAPSLPTAKEIESLGFQIAMNFFFLREEVLKRCSRCARILECPSTHRYGTKERCDLSLVEQYFGQELSKIEPPIHVKKTP</sequence>
<name>A0A9P7RWX7_9AGAR</name>
<reference evidence="1" key="1">
    <citation type="journal article" date="2021" name="Genome Biol. Evol.">
        <title>The assembled and annotated genome of the fairy-ring fungus Marasmius oreades.</title>
        <authorList>
            <person name="Hiltunen M."/>
            <person name="Ament-Velasquez S.L."/>
            <person name="Johannesson H."/>
        </authorList>
    </citation>
    <scope>NUCLEOTIDE SEQUENCE</scope>
    <source>
        <strain evidence="1">03SP1</strain>
    </source>
</reference>
<accession>A0A9P7RWX7</accession>
<dbReference type="EMBL" id="CM032186">
    <property type="protein sequence ID" value="KAG7091215.1"/>
    <property type="molecule type" value="Genomic_DNA"/>
</dbReference>
<proteinExistence type="predicted"/>
<evidence type="ECO:0008006" key="3">
    <source>
        <dbReference type="Google" id="ProtNLM"/>
    </source>
</evidence>
<dbReference type="OrthoDB" id="3199068at2759"/>
<dbReference type="Proteomes" id="UP001049176">
    <property type="component" value="Chromosome 6"/>
</dbReference>
<evidence type="ECO:0000313" key="2">
    <source>
        <dbReference type="Proteomes" id="UP001049176"/>
    </source>
</evidence>
<keyword evidence="2" id="KW-1185">Reference proteome</keyword>
<evidence type="ECO:0000313" key="1">
    <source>
        <dbReference type="EMBL" id="KAG7091215.1"/>
    </source>
</evidence>
<dbReference type="KEGG" id="more:E1B28_010266"/>
<dbReference type="RefSeq" id="XP_043007685.1">
    <property type="nucleotide sequence ID" value="XM_043155220.1"/>
</dbReference>
<protein>
    <recommendedName>
        <fullName evidence="3">BTB domain-containing protein</fullName>
    </recommendedName>
</protein>
<comment type="caution">
    <text evidence="1">The sequence shown here is derived from an EMBL/GenBank/DDBJ whole genome shotgun (WGS) entry which is preliminary data.</text>
</comment>
<gene>
    <name evidence="1" type="ORF">E1B28_010266</name>
</gene>